<evidence type="ECO:0000259" key="3">
    <source>
        <dbReference type="PROSITE" id="PS50158"/>
    </source>
</evidence>
<dbReference type="GO" id="GO:0008270">
    <property type="term" value="F:zinc ion binding"/>
    <property type="evidence" value="ECO:0007669"/>
    <property type="project" value="UniProtKB-KW"/>
</dbReference>
<sequence length="344" mass="39110">EPIEDQSLPADALPTALSSGYVVNSKDEKDPKEDPAYYPADRGDNDDNKSSNDDDDDDEVEKDEEEKEEEEHLASADPSEETMTTVNQGMSVEEIKRVVAQRVANAIEAITIYEEKTNIALELMSQTKRQKEKVVENASNKRKWEGNHNGSSNQQNKGHKVPRAHTAWTINKKTYAGSLPLCNQCKFCHNGPCTVKYGNYKKVGHIIQNYRTPATAKNQRTRTCYECGSLRHYKGECPIVKFHKRVDMIHGRVRASKPKTMQDAIEIATKLMNKKISTLVECQTENKKRLDNISKNNQNQQQPNKRQNTSRAYTARHGVEKHYDESKPLCSKCYYHHDGPCAPK</sequence>
<feature type="domain" description="CCHC-type" evidence="3">
    <location>
        <begin position="224"/>
        <end position="238"/>
    </location>
</feature>
<organism evidence="4">
    <name type="scientific">Tanacetum cinerariifolium</name>
    <name type="common">Dalmatian daisy</name>
    <name type="synonym">Chrysanthemum cinerariifolium</name>
    <dbReference type="NCBI Taxonomy" id="118510"/>
    <lineage>
        <taxon>Eukaryota</taxon>
        <taxon>Viridiplantae</taxon>
        <taxon>Streptophyta</taxon>
        <taxon>Embryophyta</taxon>
        <taxon>Tracheophyta</taxon>
        <taxon>Spermatophyta</taxon>
        <taxon>Magnoliopsida</taxon>
        <taxon>eudicotyledons</taxon>
        <taxon>Gunneridae</taxon>
        <taxon>Pentapetalae</taxon>
        <taxon>asterids</taxon>
        <taxon>campanulids</taxon>
        <taxon>Asterales</taxon>
        <taxon>Asteraceae</taxon>
        <taxon>Asteroideae</taxon>
        <taxon>Anthemideae</taxon>
        <taxon>Anthemidinae</taxon>
        <taxon>Tanacetum</taxon>
    </lineage>
</organism>
<keyword evidence="1" id="KW-0862">Zinc</keyword>
<feature type="region of interest" description="Disordered" evidence="2">
    <location>
        <begin position="291"/>
        <end position="320"/>
    </location>
</feature>
<feature type="compositionally biased region" description="Low complexity" evidence="2">
    <location>
        <begin position="296"/>
        <end position="307"/>
    </location>
</feature>
<feature type="region of interest" description="Disordered" evidence="2">
    <location>
        <begin position="1"/>
        <end position="86"/>
    </location>
</feature>
<dbReference type="InterPro" id="IPR001878">
    <property type="entry name" value="Znf_CCHC"/>
</dbReference>
<keyword evidence="1" id="KW-0479">Metal-binding</keyword>
<feature type="compositionally biased region" description="Acidic residues" evidence="2">
    <location>
        <begin position="53"/>
        <end position="71"/>
    </location>
</feature>
<dbReference type="EMBL" id="BKCJ010376951">
    <property type="protein sequence ID" value="GFA15189.1"/>
    <property type="molecule type" value="Genomic_DNA"/>
</dbReference>
<dbReference type="Gene3D" id="4.10.60.10">
    <property type="entry name" value="Zinc finger, CCHC-type"/>
    <property type="match status" value="1"/>
</dbReference>
<dbReference type="AlphaFoldDB" id="A0A699J6A5"/>
<evidence type="ECO:0000256" key="2">
    <source>
        <dbReference type="SAM" id="MobiDB-lite"/>
    </source>
</evidence>
<protein>
    <recommendedName>
        <fullName evidence="3">CCHC-type domain-containing protein</fullName>
    </recommendedName>
</protein>
<name>A0A699J6A5_TANCI</name>
<gene>
    <name evidence="4" type="ORF">Tci_587161</name>
</gene>
<comment type="caution">
    <text evidence="4">The sequence shown here is derived from an EMBL/GenBank/DDBJ whole genome shotgun (WGS) entry which is preliminary data.</text>
</comment>
<evidence type="ECO:0000313" key="4">
    <source>
        <dbReference type="EMBL" id="GFA15189.1"/>
    </source>
</evidence>
<feature type="compositionally biased region" description="Basic and acidic residues" evidence="2">
    <location>
        <begin position="25"/>
        <end position="52"/>
    </location>
</feature>
<dbReference type="GO" id="GO:0003676">
    <property type="term" value="F:nucleic acid binding"/>
    <property type="evidence" value="ECO:0007669"/>
    <property type="project" value="InterPro"/>
</dbReference>
<keyword evidence="1" id="KW-0863">Zinc-finger</keyword>
<feature type="region of interest" description="Disordered" evidence="2">
    <location>
        <begin position="138"/>
        <end position="161"/>
    </location>
</feature>
<dbReference type="PROSITE" id="PS50158">
    <property type="entry name" value="ZF_CCHC"/>
    <property type="match status" value="1"/>
</dbReference>
<feature type="non-terminal residue" evidence="4">
    <location>
        <position position="1"/>
    </location>
</feature>
<evidence type="ECO:0000256" key="1">
    <source>
        <dbReference type="PROSITE-ProRule" id="PRU00047"/>
    </source>
</evidence>
<accession>A0A699J6A5</accession>
<proteinExistence type="predicted"/>
<reference evidence="4" key="1">
    <citation type="journal article" date="2019" name="Sci. Rep.">
        <title>Draft genome of Tanacetum cinerariifolium, the natural source of mosquito coil.</title>
        <authorList>
            <person name="Yamashiro T."/>
            <person name="Shiraishi A."/>
            <person name="Satake H."/>
            <person name="Nakayama K."/>
        </authorList>
    </citation>
    <scope>NUCLEOTIDE SEQUENCE</scope>
</reference>